<evidence type="ECO:0000256" key="9">
    <source>
        <dbReference type="ARBA" id="ARBA00059018"/>
    </source>
</evidence>
<keyword evidence="3 12" id="KW-1003">Cell membrane</keyword>
<evidence type="ECO:0000313" key="15">
    <source>
        <dbReference type="Proteomes" id="UP000281343"/>
    </source>
</evidence>
<comment type="similarity">
    <text evidence="12">Belongs to the SecD/SecF family. SecF subfamily.</text>
</comment>
<dbReference type="NCBIfam" id="TIGR00916">
    <property type="entry name" value="2A0604s01"/>
    <property type="match status" value="1"/>
</dbReference>
<dbReference type="GO" id="GO:0005886">
    <property type="term" value="C:plasma membrane"/>
    <property type="evidence" value="ECO:0007669"/>
    <property type="project" value="UniProtKB-SubCell"/>
</dbReference>
<accession>A0A3L9Y1L4</accession>
<keyword evidence="2 12" id="KW-0813">Transport</keyword>
<evidence type="ECO:0000313" key="14">
    <source>
        <dbReference type="EMBL" id="RMA41118.1"/>
    </source>
</evidence>
<proteinExistence type="inferred from homology"/>
<dbReference type="FunFam" id="1.20.1640.10:FF:000024">
    <property type="entry name" value="Multifunctional fusion protein"/>
    <property type="match status" value="1"/>
</dbReference>
<dbReference type="Pfam" id="PF02355">
    <property type="entry name" value="SecD_SecF_C"/>
    <property type="match status" value="1"/>
</dbReference>
<dbReference type="InterPro" id="IPR022645">
    <property type="entry name" value="SecD/SecF_bac"/>
</dbReference>
<dbReference type="NCBIfam" id="TIGR00966">
    <property type="entry name" value="transloc_SecF"/>
    <property type="match status" value="1"/>
</dbReference>
<dbReference type="OrthoDB" id="9774769at2"/>
<dbReference type="InterPro" id="IPR055344">
    <property type="entry name" value="SecD_SecF_C_bact"/>
</dbReference>
<reference evidence="14 15" key="1">
    <citation type="submission" date="2018-10" db="EMBL/GenBank/DDBJ databases">
        <authorList>
            <person name="Jung H.S."/>
            <person name="Jeon C.O."/>
        </authorList>
    </citation>
    <scope>NUCLEOTIDE SEQUENCE [LARGE SCALE GENOMIC DNA]</scope>
    <source>
        <strain evidence="14 15">MA-7-27</strain>
    </source>
</reference>
<comment type="subunit">
    <text evidence="12">Forms a complex with SecD. Part of the essential Sec protein translocation apparatus which comprises SecA, SecYEG and auxiliary proteins SecDF-YajC and YidC.</text>
</comment>
<evidence type="ECO:0000256" key="2">
    <source>
        <dbReference type="ARBA" id="ARBA00022448"/>
    </source>
</evidence>
<evidence type="ECO:0000256" key="5">
    <source>
        <dbReference type="ARBA" id="ARBA00022927"/>
    </source>
</evidence>
<dbReference type="GO" id="GO:0015450">
    <property type="term" value="F:protein-transporting ATPase activity"/>
    <property type="evidence" value="ECO:0007669"/>
    <property type="project" value="InterPro"/>
</dbReference>
<dbReference type="InterPro" id="IPR022646">
    <property type="entry name" value="SecD/SecF_CS"/>
</dbReference>
<feature type="domain" description="Protein export membrane protein SecD/SecF C-terminal" evidence="13">
    <location>
        <begin position="199"/>
        <end position="372"/>
    </location>
</feature>
<keyword evidence="4 12" id="KW-0812">Transmembrane</keyword>
<evidence type="ECO:0000256" key="1">
    <source>
        <dbReference type="ARBA" id="ARBA00004651"/>
    </source>
</evidence>
<evidence type="ECO:0000259" key="13">
    <source>
        <dbReference type="Pfam" id="PF02355"/>
    </source>
</evidence>
<dbReference type="Pfam" id="PF07549">
    <property type="entry name" value="Sec_GG"/>
    <property type="match status" value="1"/>
</dbReference>
<dbReference type="PRINTS" id="PR01755">
    <property type="entry name" value="SECFTRNLCASE"/>
</dbReference>
<dbReference type="Gene3D" id="1.20.1640.10">
    <property type="entry name" value="Multidrug efflux transporter AcrB transmembrane domain"/>
    <property type="match status" value="1"/>
</dbReference>
<dbReference type="GO" id="GO:0043952">
    <property type="term" value="P:protein transport by the Sec complex"/>
    <property type="evidence" value="ECO:0007669"/>
    <property type="project" value="UniProtKB-UniRule"/>
</dbReference>
<dbReference type="InterPro" id="IPR022813">
    <property type="entry name" value="SecD/SecF_arch_bac"/>
</dbReference>
<dbReference type="Proteomes" id="UP000281343">
    <property type="component" value="Unassembled WGS sequence"/>
</dbReference>
<sequence length="393" mass="41908">MRLRLVPAETNFNFFRYARATFGASVVAMVLSIGIWLAMGLNFGIDFLGGTTLRVESSQEVVVADYRAALEPLGLGDVAITEVFDPTFEAGRNVAMVRIQAQEGQESVAADTVNAVEEALGSSFGGALSVSFDTGTWTQEAAAAALADAGIAAEIPTGDTSTLRLPAGLPLGSWQQIVDVLGTDQPTGSGVSFAYEGMTFPSVESVGPKVSGELIMTALLAVGVSLAAILIYIWLRFEWQFSLGAVAALIHDVVLTIGVFSLLQIRFDLATIAALLTIIGYSINDTVVIFDRLRENLRKYKKMPLQDVMNLSANETLSRTLMTSGTTLLALLALLILGGDVIRGFVFAIFWGVIVGTYSSIYVAKNVVLMIGVKRDWSKPDANAGTQFSNIDA</sequence>
<dbReference type="PANTHER" id="PTHR30081">
    <property type="entry name" value="PROTEIN-EXPORT MEMBRANE PROTEIN SEC"/>
    <property type="match status" value="1"/>
</dbReference>
<evidence type="ECO:0000256" key="3">
    <source>
        <dbReference type="ARBA" id="ARBA00022475"/>
    </source>
</evidence>
<dbReference type="HAMAP" id="MF_01464_B">
    <property type="entry name" value="SecF_B"/>
    <property type="match status" value="1"/>
</dbReference>
<keyword evidence="5 12" id="KW-0653">Protein transport</keyword>
<dbReference type="InterPro" id="IPR048634">
    <property type="entry name" value="SecD_SecF_C"/>
</dbReference>
<evidence type="ECO:0000256" key="11">
    <source>
        <dbReference type="ARBA" id="ARBA00061053"/>
    </source>
</evidence>
<dbReference type="GO" id="GO:0006605">
    <property type="term" value="P:protein targeting"/>
    <property type="evidence" value="ECO:0007669"/>
    <property type="project" value="UniProtKB-UniRule"/>
</dbReference>
<dbReference type="InterPro" id="IPR005665">
    <property type="entry name" value="SecF_bac"/>
</dbReference>
<evidence type="ECO:0000256" key="12">
    <source>
        <dbReference type="HAMAP-Rule" id="MF_01464"/>
    </source>
</evidence>
<comment type="similarity">
    <text evidence="11">In the N-terminal section; belongs to the SecD/SecF family. SecD subfamily.</text>
</comment>
<feature type="transmembrane region" description="Helical" evidence="12">
    <location>
        <begin position="242"/>
        <end position="263"/>
    </location>
</feature>
<evidence type="ECO:0000256" key="7">
    <source>
        <dbReference type="ARBA" id="ARBA00023010"/>
    </source>
</evidence>
<organism evidence="14 15">
    <name type="scientific">Rhodophyticola porphyridii</name>
    <dbReference type="NCBI Taxonomy" id="1852017"/>
    <lineage>
        <taxon>Bacteria</taxon>
        <taxon>Pseudomonadati</taxon>
        <taxon>Pseudomonadota</taxon>
        <taxon>Alphaproteobacteria</taxon>
        <taxon>Rhodobacterales</taxon>
        <taxon>Roseobacteraceae</taxon>
        <taxon>Rhodophyticola</taxon>
    </lineage>
</organism>
<dbReference type="AlphaFoldDB" id="A0A3L9Y1L4"/>
<evidence type="ECO:0000256" key="4">
    <source>
        <dbReference type="ARBA" id="ARBA00022692"/>
    </source>
</evidence>
<comment type="caution">
    <text evidence="14">The sequence shown here is derived from an EMBL/GenBank/DDBJ whole genome shotgun (WGS) entry which is preliminary data.</text>
</comment>
<dbReference type="EMBL" id="RCNT01000009">
    <property type="protein sequence ID" value="RMA41118.1"/>
    <property type="molecule type" value="Genomic_DNA"/>
</dbReference>
<name>A0A3L9Y1L4_9RHOB</name>
<dbReference type="PANTHER" id="PTHR30081:SF8">
    <property type="entry name" value="PROTEIN TRANSLOCASE SUBUNIT SECF"/>
    <property type="match status" value="1"/>
</dbReference>
<comment type="similarity">
    <text evidence="10">In the C-terminal section; belongs to the SecD/SecF family. SecF subfamily.</text>
</comment>
<comment type="subcellular location">
    <subcellularLocation>
        <location evidence="1 12">Cell membrane</location>
        <topology evidence="1 12">Multi-pass membrane protein</topology>
    </subcellularLocation>
</comment>
<dbReference type="GO" id="GO:0065002">
    <property type="term" value="P:intracellular protein transmembrane transport"/>
    <property type="evidence" value="ECO:0007669"/>
    <property type="project" value="UniProtKB-UniRule"/>
</dbReference>
<feature type="transmembrane region" description="Helical" evidence="12">
    <location>
        <begin position="345"/>
        <end position="364"/>
    </location>
</feature>
<evidence type="ECO:0000256" key="6">
    <source>
        <dbReference type="ARBA" id="ARBA00022989"/>
    </source>
</evidence>
<keyword evidence="6 12" id="KW-1133">Transmembrane helix</keyword>
<dbReference type="SUPFAM" id="SSF82866">
    <property type="entry name" value="Multidrug efflux transporter AcrB transmembrane domain"/>
    <property type="match status" value="1"/>
</dbReference>
<feature type="transmembrane region" description="Helical" evidence="12">
    <location>
        <begin position="20"/>
        <end position="39"/>
    </location>
</feature>
<evidence type="ECO:0000256" key="10">
    <source>
        <dbReference type="ARBA" id="ARBA00060856"/>
    </source>
</evidence>
<keyword evidence="8 12" id="KW-0472">Membrane</keyword>
<keyword evidence="15" id="KW-1185">Reference proteome</keyword>
<evidence type="ECO:0000256" key="8">
    <source>
        <dbReference type="ARBA" id="ARBA00023136"/>
    </source>
</evidence>
<feature type="transmembrane region" description="Helical" evidence="12">
    <location>
        <begin position="269"/>
        <end position="293"/>
    </location>
</feature>
<keyword evidence="7 12" id="KW-0811">Translocation</keyword>
<feature type="transmembrane region" description="Helical" evidence="12">
    <location>
        <begin position="214"/>
        <end position="235"/>
    </location>
</feature>
<gene>
    <name evidence="12 14" type="primary">secF</name>
    <name evidence="14" type="ORF">D9R08_16705</name>
</gene>
<protein>
    <recommendedName>
        <fullName evidence="12">Protein-export membrane protein SecF</fullName>
    </recommendedName>
</protein>
<feature type="transmembrane region" description="Helical" evidence="12">
    <location>
        <begin position="321"/>
        <end position="339"/>
    </location>
</feature>
<comment type="function">
    <text evidence="9 12">Part of the Sec protein translocase complex. Interacts with the SecYEG preprotein conducting channel. SecDF uses the proton motive force (PMF) to complete protein translocation after the ATP-dependent function of SecA.</text>
</comment>